<reference evidence="3 7" key="1">
    <citation type="submission" date="2018-08" db="EMBL/GenBank/DDBJ databases">
        <title>Draft genome of Streptococcus sp .nov. Z2.</title>
        <authorList>
            <person name="Tian Z."/>
        </authorList>
    </citation>
    <scope>NUCLEOTIDE SEQUENCE [LARGE SCALE GENOMIC DNA]</scope>
    <source>
        <strain evidence="3 7">Z2</strain>
    </source>
</reference>
<sequence length="378" mass="41502">MATTQQLLNYAQSLTGRKVTVATNPYGGQCVAFVDHLTQWATGNKYNLAYTNAIDLLAKARANGFQVFYNGSGTPQPGDIWVTRTYGHPYGHTGIFLTAGGQPVTLEQNVDGNADALTNGGWVRRKQRLLYANGTMNYSPWIEQQTLIGWFRLPLTNQQTTSTATKTAVKKGKKTGMYGSHLFSVKEGDNEFVKGAVYLYNTATNAVTGMHNSEELKYVQENYRKSYGEDMRMETYSTQAPTYRRLFAGLNTDTKGGYTQFSDVKKQLTAITNKLNQVESTVKTDTAKTAELPNLAGSLKGNDIANKQTFKASVNLNIREAASITANKVAILQAGETVDIVGSATADGYYWVSFMRNNKLVYVASKVQGGDTYGEVFS</sequence>
<keyword evidence="7" id="KW-1185">Reference proteome</keyword>
<dbReference type="EMBL" id="QVQZ01000010">
    <property type="protein sequence ID" value="RFU53225.1"/>
    <property type="molecule type" value="Genomic_DNA"/>
</dbReference>
<evidence type="ECO:0000313" key="7">
    <source>
        <dbReference type="Proteomes" id="UP000264056"/>
    </source>
</evidence>
<dbReference type="InterPro" id="IPR007921">
    <property type="entry name" value="CHAP_dom"/>
</dbReference>
<dbReference type="EMBL" id="QVQY01000010">
    <property type="protein sequence ID" value="RFU51127.1"/>
    <property type="molecule type" value="Genomic_DNA"/>
</dbReference>
<organism evidence="4 6">
    <name type="scientific">Streptococcus chenjunshii</name>
    <dbReference type="NCBI Taxonomy" id="2173853"/>
    <lineage>
        <taxon>Bacteria</taxon>
        <taxon>Bacillati</taxon>
        <taxon>Bacillota</taxon>
        <taxon>Bacilli</taxon>
        <taxon>Lactobacillales</taxon>
        <taxon>Streptococcaceae</taxon>
        <taxon>Streptococcus</taxon>
    </lineage>
</organism>
<reference evidence="2" key="4">
    <citation type="journal article" date="2019" name="Int. J. Syst. Evol. Microbiol.">
        <title>Streptococcus chenjunshii sp. nov. isolated from feces of Tibetan antelopes.</title>
        <authorList>
            <person name="Tian Z."/>
            <person name="Lu S."/>
            <person name="Jin D."/>
            <person name="Yang J."/>
            <person name="Pu J."/>
            <person name="Lai X.H."/>
            <person name="Bai X.N."/>
            <person name="Wu X.M."/>
            <person name="Li J."/>
            <person name="Wang S."/>
            <person name="Xu J."/>
        </authorList>
    </citation>
    <scope>NUCLEOTIDE SEQUENCE</scope>
    <source>
        <strain evidence="2">Z15</strain>
    </source>
</reference>
<proteinExistence type="predicted"/>
<evidence type="ECO:0000313" key="6">
    <source>
        <dbReference type="Proteomes" id="UP000262901"/>
    </source>
</evidence>
<dbReference type="KEGG" id="schj:DDV21_010170"/>
<accession>A0A372KLS1</accession>
<accession>A0A346NEH1</accession>
<dbReference type="OrthoDB" id="2165138at2"/>
<evidence type="ECO:0000313" key="3">
    <source>
        <dbReference type="EMBL" id="RFU51127.1"/>
    </source>
</evidence>
<protein>
    <submittedName>
        <fullName evidence="4">CHAP domain-containing protein</fullName>
    </submittedName>
</protein>
<dbReference type="RefSeq" id="WP_116878175.1">
    <property type="nucleotide sequence ID" value="NZ_CP031733.1"/>
</dbReference>
<name>A0A372KLS1_9STRE</name>
<feature type="domain" description="Peptidase C51" evidence="1">
    <location>
        <begin position="24"/>
        <end position="109"/>
    </location>
</feature>
<dbReference type="Proteomes" id="UP000262901">
    <property type="component" value="Unassembled WGS sequence"/>
</dbReference>
<evidence type="ECO:0000313" key="5">
    <source>
        <dbReference type="Proteomes" id="UP000246115"/>
    </source>
</evidence>
<gene>
    <name evidence="2" type="ORF">DDV21_010170</name>
    <name evidence="3" type="ORF">DDV22_05330</name>
    <name evidence="4" type="ORF">DDV23_05840</name>
</gene>
<dbReference type="Proteomes" id="UP000264056">
    <property type="component" value="Unassembled WGS sequence"/>
</dbReference>
<reference evidence="4 6" key="2">
    <citation type="submission" date="2018-08" db="EMBL/GenBank/DDBJ databases">
        <title>Draft genome of Streptococcus sp. nov. Z1.</title>
        <authorList>
            <person name="Tian Z."/>
        </authorList>
    </citation>
    <scope>NUCLEOTIDE SEQUENCE [LARGE SCALE GENOMIC DNA]</scope>
    <source>
        <strain evidence="4">Z1</strain>
        <strain evidence="6">Z1(2018)</strain>
    </source>
</reference>
<reference evidence="5" key="3">
    <citation type="submission" date="2018-08" db="EMBL/GenBank/DDBJ databases">
        <title>Streptococcus chenjunshii sp. nov., isolated from stools sample of the Tibetan antelope in the Qinghai-Tibet plateau, China.</title>
        <authorList>
            <person name="Tian Z."/>
        </authorList>
    </citation>
    <scope>NUCLEOTIDE SEQUENCE [LARGE SCALE GENOMIC DNA]</scope>
    <source>
        <strain evidence="5">Z15</strain>
    </source>
</reference>
<dbReference type="Pfam" id="PF05257">
    <property type="entry name" value="CHAP"/>
    <property type="match status" value="1"/>
</dbReference>
<dbReference type="Gene3D" id="3.90.1720.10">
    <property type="entry name" value="endopeptidase domain like (from Nostoc punctiforme)"/>
    <property type="match status" value="1"/>
</dbReference>
<dbReference type="Gene3D" id="2.30.30.40">
    <property type="entry name" value="SH3 Domains"/>
    <property type="match status" value="1"/>
</dbReference>
<dbReference type="Proteomes" id="UP000246115">
    <property type="component" value="Chromosome"/>
</dbReference>
<evidence type="ECO:0000313" key="2">
    <source>
        <dbReference type="EMBL" id="AXQ79416.1"/>
    </source>
</evidence>
<evidence type="ECO:0000313" key="4">
    <source>
        <dbReference type="EMBL" id="RFU53225.1"/>
    </source>
</evidence>
<evidence type="ECO:0000259" key="1">
    <source>
        <dbReference type="Pfam" id="PF05257"/>
    </source>
</evidence>
<dbReference type="EMBL" id="CP031733">
    <property type="protein sequence ID" value="AXQ79416.1"/>
    <property type="molecule type" value="Genomic_DNA"/>
</dbReference>
<dbReference type="SUPFAM" id="SSF54001">
    <property type="entry name" value="Cysteine proteinases"/>
    <property type="match status" value="1"/>
</dbReference>
<dbReference type="AlphaFoldDB" id="A0A372KLS1"/>
<dbReference type="InterPro" id="IPR038765">
    <property type="entry name" value="Papain-like_cys_pep_sf"/>
</dbReference>